<keyword evidence="5" id="KW-1185">Reference proteome</keyword>
<dbReference type="InterPro" id="IPR008914">
    <property type="entry name" value="PEBP"/>
</dbReference>
<dbReference type="Pfam" id="PF01161">
    <property type="entry name" value="PBP"/>
    <property type="match status" value="1"/>
</dbReference>
<dbReference type="SUPFAM" id="SSF49777">
    <property type="entry name" value="PEBP-like"/>
    <property type="match status" value="1"/>
</dbReference>
<dbReference type="AlphaFoldDB" id="A0A1B8SEI7"/>
<dbReference type="NCBIfam" id="TIGR00481">
    <property type="entry name" value="YbhB/YbcL family Raf kinase inhibitor-like protein"/>
    <property type="match status" value="1"/>
</dbReference>
<dbReference type="PATRIC" id="fig|354243.3.peg.2913"/>
<evidence type="ECO:0008006" key="7">
    <source>
        <dbReference type="Google" id="ProtNLM"/>
    </source>
</evidence>
<dbReference type="PANTHER" id="PTHR30289">
    <property type="entry name" value="UNCHARACTERIZED PROTEIN YBCL-RELATED"/>
    <property type="match status" value="1"/>
</dbReference>
<evidence type="ECO:0000256" key="1">
    <source>
        <dbReference type="ARBA" id="ARBA00007120"/>
    </source>
</evidence>
<dbReference type="CDD" id="cd00865">
    <property type="entry name" value="PEBP_bact_arch"/>
    <property type="match status" value="1"/>
</dbReference>
<evidence type="ECO:0000313" key="4">
    <source>
        <dbReference type="EMBL" id="ORA83558.1"/>
    </source>
</evidence>
<evidence type="ECO:0000313" key="3">
    <source>
        <dbReference type="EMBL" id="OBY31157.1"/>
    </source>
</evidence>
<dbReference type="EMBL" id="LFOE01000020">
    <property type="protein sequence ID" value="OBY31157.1"/>
    <property type="molecule type" value="Genomic_DNA"/>
</dbReference>
<dbReference type="Proteomes" id="UP000192713">
    <property type="component" value="Unassembled WGS sequence"/>
</dbReference>
<feature type="region of interest" description="Disordered" evidence="2">
    <location>
        <begin position="24"/>
        <end position="45"/>
    </location>
</feature>
<dbReference type="EMBL" id="MVHU01000001">
    <property type="protein sequence ID" value="ORA83558.1"/>
    <property type="molecule type" value="Genomic_DNA"/>
</dbReference>
<comment type="caution">
    <text evidence="3">The sequence shown here is derived from an EMBL/GenBank/DDBJ whole genome shotgun (WGS) entry which is preliminary data.</text>
</comment>
<dbReference type="OrthoDB" id="9797506at2"/>
<organism evidence="3 5">
    <name type="scientific">Mycolicibacter kumamotonensis</name>
    <dbReference type="NCBI Taxonomy" id="354243"/>
    <lineage>
        <taxon>Bacteria</taxon>
        <taxon>Bacillati</taxon>
        <taxon>Actinomycetota</taxon>
        <taxon>Actinomycetes</taxon>
        <taxon>Mycobacteriales</taxon>
        <taxon>Mycobacteriaceae</taxon>
        <taxon>Mycolicibacter</taxon>
    </lineage>
</organism>
<dbReference type="InterPro" id="IPR005247">
    <property type="entry name" value="YbhB_YbcL/LppC-like"/>
</dbReference>
<reference evidence="4 6" key="2">
    <citation type="submission" date="2017-02" db="EMBL/GenBank/DDBJ databases">
        <title>The new phylogeny of genus Mycobacterium.</title>
        <authorList>
            <person name="Tortoli E."/>
            <person name="Trovato A."/>
            <person name="Cirillo D.M."/>
        </authorList>
    </citation>
    <scope>NUCLEOTIDE SEQUENCE [LARGE SCALE GENOMIC DNA]</scope>
    <source>
        <strain evidence="4 6">DSM 45093</strain>
    </source>
</reference>
<dbReference type="Proteomes" id="UP000092668">
    <property type="component" value="Unassembled WGS sequence"/>
</dbReference>
<evidence type="ECO:0000256" key="2">
    <source>
        <dbReference type="SAM" id="MobiDB-lite"/>
    </source>
</evidence>
<accession>A0A1B8SEI7</accession>
<dbReference type="PANTHER" id="PTHR30289:SF1">
    <property type="entry name" value="PEBP (PHOSPHATIDYLETHANOLAMINE-BINDING PROTEIN) FAMILY PROTEIN"/>
    <property type="match status" value="1"/>
</dbReference>
<comment type="similarity">
    <text evidence="1">Belongs to the UPF0098 family.</text>
</comment>
<reference evidence="3 5" key="1">
    <citation type="submission" date="2015-06" db="EMBL/GenBank/DDBJ databases">
        <title>Genome sequence of Mycobacterium kumamotonense strain Roo.</title>
        <authorList>
            <person name="Greninger A.L."/>
            <person name="Cunningham G."/>
            <person name="Miller S."/>
        </authorList>
    </citation>
    <scope>NUCLEOTIDE SEQUENCE [LARGE SCALE GENOMIC DNA]</scope>
    <source>
        <strain evidence="3 5">Roo</strain>
    </source>
</reference>
<evidence type="ECO:0000313" key="5">
    <source>
        <dbReference type="Proteomes" id="UP000092668"/>
    </source>
</evidence>
<gene>
    <name evidence="3" type="ORF">ACT18_14090</name>
    <name evidence="4" type="ORF">BST28_01370</name>
</gene>
<dbReference type="InterPro" id="IPR036610">
    <property type="entry name" value="PEBP-like_sf"/>
</dbReference>
<protein>
    <recommendedName>
        <fullName evidence="7">YbhB/YbcL family Raf kinase inhibitor-like protein</fullName>
    </recommendedName>
</protein>
<dbReference type="Gene3D" id="3.90.280.10">
    <property type="entry name" value="PEBP-like"/>
    <property type="match status" value="1"/>
</dbReference>
<dbReference type="STRING" id="354243.BST28_01370"/>
<dbReference type="RefSeq" id="WP_019736237.1">
    <property type="nucleotide sequence ID" value="NZ_LFOE01000020.1"/>
</dbReference>
<proteinExistence type="inferred from homology"/>
<name>A0A1B8SEI7_9MYCO</name>
<evidence type="ECO:0000313" key="6">
    <source>
        <dbReference type="Proteomes" id="UP000192713"/>
    </source>
</evidence>
<sequence>MAARPPLPFDFLPKVPTFTVTSTEITDGQPMPQPQASGKFGAGGEDCSPHLSWSGFPAETQSFAVTCYDPDAPTQSGFWHWALADIPADVTELPSGIGLLGKRDFTNGAISLANDAGLPGYLGAAPPAGHGPHRYIFTVHAVDVASLGLPDGATPAFLGFNLFSHTLARATIIPTFEQ</sequence>